<protein>
    <submittedName>
        <fullName evidence="1">Uncharacterized protein</fullName>
    </submittedName>
</protein>
<evidence type="ECO:0000313" key="2">
    <source>
        <dbReference type="Proteomes" id="UP000033607"/>
    </source>
</evidence>
<proteinExistence type="predicted"/>
<comment type="caution">
    <text evidence="1">The sequence shown here is derived from an EMBL/GenBank/DDBJ whole genome shotgun (WGS) entry which is preliminary data.</text>
</comment>
<gene>
    <name evidence="1" type="ORF">WN50_35445</name>
</gene>
<name>A0A0J9EWS3_9CYAN</name>
<dbReference type="Proteomes" id="UP000033607">
    <property type="component" value="Unassembled WGS sequence"/>
</dbReference>
<dbReference type="EMBL" id="LATL02000174">
    <property type="protein sequence ID" value="KMW70422.1"/>
    <property type="molecule type" value="Genomic_DNA"/>
</dbReference>
<sequence>MLRKPVSRQLIAKFASVKDEIIVQEVLNEWSQFLHYSQIQGQTRYKVYHASFADFLSRKEIIEAAGIEITEIHGSITNALLEDLDTTEDED</sequence>
<dbReference type="AlphaFoldDB" id="A0A0J9EWS3"/>
<organism evidence="1 2">
    <name type="scientific">Limnoraphis robusta CS-951</name>
    <dbReference type="NCBI Taxonomy" id="1637645"/>
    <lineage>
        <taxon>Bacteria</taxon>
        <taxon>Bacillati</taxon>
        <taxon>Cyanobacteriota</taxon>
        <taxon>Cyanophyceae</taxon>
        <taxon>Oscillatoriophycideae</taxon>
        <taxon>Oscillatoriales</taxon>
        <taxon>Sirenicapillariaceae</taxon>
        <taxon>Limnoraphis</taxon>
    </lineage>
</organism>
<reference evidence="1 2" key="1">
    <citation type="submission" date="2015-06" db="EMBL/GenBank/DDBJ databases">
        <title>Draft genome assembly of filamentous brackish cyanobacterium Limnoraphis robusta strain CS-951.</title>
        <authorList>
            <person name="Willis A."/>
            <person name="Parks M."/>
            <person name="Burford M.A."/>
        </authorList>
    </citation>
    <scope>NUCLEOTIDE SEQUENCE [LARGE SCALE GENOMIC DNA]</scope>
    <source>
        <strain evidence="1 2">CS-951</strain>
    </source>
</reference>
<evidence type="ECO:0000313" key="1">
    <source>
        <dbReference type="EMBL" id="KMW70422.1"/>
    </source>
</evidence>
<accession>A0A0J9EWS3</accession>